<name>A0ABY4G682_9BACT</name>
<keyword evidence="1" id="KW-0812">Transmembrane</keyword>
<gene>
    <name evidence="3" type="ORF">MUN86_22750</name>
</gene>
<evidence type="ECO:0000256" key="1">
    <source>
        <dbReference type="SAM" id="Phobius"/>
    </source>
</evidence>
<evidence type="ECO:0000313" key="3">
    <source>
        <dbReference type="EMBL" id="UOQ66275.1"/>
    </source>
</evidence>
<keyword evidence="1" id="KW-1133">Transmembrane helix</keyword>
<keyword evidence="4" id="KW-1185">Reference proteome</keyword>
<organism evidence="3 4">
    <name type="scientific">Hymenobacter volaticus</name>
    <dbReference type="NCBI Taxonomy" id="2932254"/>
    <lineage>
        <taxon>Bacteria</taxon>
        <taxon>Pseudomonadati</taxon>
        <taxon>Bacteroidota</taxon>
        <taxon>Cytophagia</taxon>
        <taxon>Cytophagales</taxon>
        <taxon>Hymenobacteraceae</taxon>
        <taxon>Hymenobacter</taxon>
    </lineage>
</organism>
<feature type="transmembrane region" description="Helical" evidence="1">
    <location>
        <begin position="128"/>
        <end position="148"/>
    </location>
</feature>
<proteinExistence type="predicted"/>
<protein>
    <submittedName>
        <fullName evidence="3">Uncharacterized protein</fullName>
    </submittedName>
</protein>
<feature type="transmembrane region" description="Helical" evidence="1">
    <location>
        <begin position="155"/>
        <end position="174"/>
    </location>
</feature>
<evidence type="ECO:0000313" key="4">
    <source>
        <dbReference type="Proteomes" id="UP000830401"/>
    </source>
</evidence>
<dbReference type="Proteomes" id="UP000830401">
    <property type="component" value="Chromosome"/>
</dbReference>
<feature type="signal peptide" evidence="2">
    <location>
        <begin position="1"/>
        <end position="36"/>
    </location>
</feature>
<keyword evidence="2" id="KW-0732">Signal</keyword>
<reference evidence="3" key="1">
    <citation type="submission" date="2022-04" db="EMBL/GenBank/DDBJ databases">
        <title>Hymenobacter sp. isolated from the air.</title>
        <authorList>
            <person name="Won M."/>
            <person name="Lee C.-M."/>
            <person name="Woen H.-Y."/>
            <person name="Kwon S.-W."/>
        </authorList>
    </citation>
    <scope>NUCLEOTIDE SEQUENCE</scope>
    <source>
        <strain evidence="3">5420S-77</strain>
    </source>
</reference>
<sequence length="178" mass="18849">MHICFTSARRVRPFRRLSAALLVLAFTASCSSTQPAYLFRPAAPSLTTPPAKAEAEEVAVVEPEAATVPPKAMVSQRRQRIKPRQLRQALRLAVAQSLVRVQTGAKLNRPATQAVQHKAEVSRKPTEVGLGTTVFGILGFLAVPIGLIGLALGGGLVWGIIAAAGALAILIAWIDPFA</sequence>
<feature type="chain" id="PRO_5046879408" evidence="2">
    <location>
        <begin position="37"/>
        <end position="178"/>
    </location>
</feature>
<dbReference type="EMBL" id="CP095061">
    <property type="protein sequence ID" value="UOQ66275.1"/>
    <property type="molecule type" value="Genomic_DNA"/>
</dbReference>
<keyword evidence="1" id="KW-0472">Membrane</keyword>
<evidence type="ECO:0000256" key="2">
    <source>
        <dbReference type="SAM" id="SignalP"/>
    </source>
</evidence>
<accession>A0ABY4G682</accession>
<dbReference type="RefSeq" id="WP_245120253.1">
    <property type="nucleotide sequence ID" value="NZ_CP095061.1"/>
</dbReference>